<reference evidence="2" key="1">
    <citation type="submission" date="2021-03" db="EMBL/GenBank/DDBJ databases">
        <title>Draft genome sequence of rust myrtle Austropuccinia psidii MF-1, a brazilian biotype.</title>
        <authorList>
            <person name="Quecine M.C."/>
            <person name="Pachon D.M.R."/>
            <person name="Bonatelli M.L."/>
            <person name="Correr F.H."/>
            <person name="Franceschini L.M."/>
            <person name="Leite T.F."/>
            <person name="Margarido G.R.A."/>
            <person name="Almeida C.A."/>
            <person name="Ferrarezi J.A."/>
            <person name="Labate C.A."/>
        </authorList>
    </citation>
    <scope>NUCLEOTIDE SEQUENCE</scope>
    <source>
        <strain evidence="2">MF-1</strain>
    </source>
</reference>
<evidence type="ECO:0000313" key="3">
    <source>
        <dbReference type="Proteomes" id="UP000765509"/>
    </source>
</evidence>
<comment type="caution">
    <text evidence="2">The sequence shown here is derived from an EMBL/GenBank/DDBJ whole genome shotgun (WGS) entry which is preliminary data.</text>
</comment>
<evidence type="ECO:0000256" key="1">
    <source>
        <dbReference type="SAM" id="MobiDB-lite"/>
    </source>
</evidence>
<dbReference type="AlphaFoldDB" id="A0A9Q3J933"/>
<feature type="region of interest" description="Disordered" evidence="1">
    <location>
        <begin position="68"/>
        <end position="96"/>
    </location>
</feature>
<dbReference type="Proteomes" id="UP000765509">
    <property type="component" value="Unassembled WGS sequence"/>
</dbReference>
<accession>A0A9Q3J933</accession>
<dbReference type="EMBL" id="AVOT02065584">
    <property type="protein sequence ID" value="MBW0557627.1"/>
    <property type="molecule type" value="Genomic_DNA"/>
</dbReference>
<sequence length="227" mass="26000">MKALNYESYSDALRVLDLSNGKIKVSRDYIQPRSDTKVILCQKPETLPYSAELCQPRMVSLPLLKDLSEDSDNHVSGNDNTEDHDTPSNNQPVIVPQPLMSESHSKNYEYVPFYQKEPKDVSSQLSEENILESSKCHRRPPDRLMLADVVTYKTAISDPLQKHKWSLEVKQEYYSLMNYNTGDLVPYPSNGTKVLGGMWQLVQKRNEFGDVYKYKAHWVVVTGALLK</sequence>
<protein>
    <submittedName>
        <fullName evidence="2">Uncharacterized protein</fullName>
    </submittedName>
</protein>
<organism evidence="2 3">
    <name type="scientific">Austropuccinia psidii MF-1</name>
    <dbReference type="NCBI Taxonomy" id="1389203"/>
    <lineage>
        <taxon>Eukaryota</taxon>
        <taxon>Fungi</taxon>
        <taxon>Dikarya</taxon>
        <taxon>Basidiomycota</taxon>
        <taxon>Pucciniomycotina</taxon>
        <taxon>Pucciniomycetes</taxon>
        <taxon>Pucciniales</taxon>
        <taxon>Sphaerophragmiaceae</taxon>
        <taxon>Austropuccinia</taxon>
    </lineage>
</organism>
<evidence type="ECO:0000313" key="2">
    <source>
        <dbReference type="EMBL" id="MBW0557627.1"/>
    </source>
</evidence>
<proteinExistence type="predicted"/>
<gene>
    <name evidence="2" type="ORF">O181_097342</name>
</gene>
<name>A0A9Q3J933_9BASI</name>
<keyword evidence="3" id="KW-1185">Reference proteome</keyword>